<gene>
    <name evidence="2" type="ORF">LY89DRAFT_662269</name>
</gene>
<dbReference type="AlphaFoldDB" id="A0A132B255"/>
<dbReference type="SUPFAM" id="SSF53686">
    <property type="entry name" value="Tryptophan synthase beta subunit-like PLP-dependent enzymes"/>
    <property type="match status" value="1"/>
</dbReference>
<dbReference type="GeneID" id="28822364"/>
<dbReference type="InterPro" id="IPR050214">
    <property type="entry name" value="Cys_Synth/Cystath_Beta-Synth"/>
</dbReference>
<dbReference type="Pfam" id="PF00291">
    <property type="entry name" value="PALP"/>
    <property type="match status" value="1"/>
</dbReference>
<dbReference type="Proteomes" id="UP000070700">
    <property type="component" value="Unassembled WGS sequence"/>
</dbReference>
<organism evidence="2 3">
    <name type="scientific">Mollisia scopiformis</name>
    <name type="common">Conifer needle endophyte fungus</name>
    <name type="synonym">Phialocephala scopiformis</name>
    <dbReference type="NCBI Taxonomy" id="149040"/>
    <lineage>
        <taxon>Eukaryota</taxon>
        <taxon>Fungi</taxon>
        <taxon>Dikarya</taxon>
        <taxon>Ascomycota</taxon>
        <taxon>Pezizomycotina</taxon>
        <taxon>Leotiomycetes</taxon>
        <taxon>Helotiales</taxon>
        <taxon>Mollisiaceae</taxon>
        <taxon>Mollisia</taxon>
    </lineage>
</organism>
<protein>
    <submittedName>
        <fullName evidence="2">Tryptophan synthase beta subunit-like PLP-dependent enzyme</fullName>
    </submittedName>
</protein>
<dbReference type="InParanoid" id="A0A132B255"/>
<name>A0A132B255_MOLSC</name>
<evidence type="ECO:0000259" key="1">
    <source>
        <dbReference type="Pfam" id="PF00291"/>
    </source>
</evidence>
<evidence type="ECO:0000313" key="3">
    <source>
        <dbReference type="Proteomes" id="UP000070700"/>
    </source>
</evidence>
<dbReference type="STRING" id="149040.A0A132B255"/>
<keyword evidence="3" id="KW-1185">Reference proteome</keyword>
<dbReference type="EMBL" id="KQ947448">
    <property type="protein sequence ID" value="KUJ06323.1"/>
    <property type="molecule type" value="Genomic_DNA"/>
</dbReference>
<dbReference type="KEGG" id="psco:LY89DRAFT_662269"/>
<dbReference type="OrthoDB" id="10259545at2759"/>
<evidence type="ECO:0000313" key="2">
    <source>
        <dbReference type="EMBL" id="KUJ06323.1"/>
    </source>
</evidence>
<dbReference type="Gene3D" id="3.40.50.1100">
    <property type="match status" value="1"/>
</dbReference>
<feature type="domain" description="Tryptophan synthase beta chain-like PALP" evidence="1">
    <location>
        <begin position="35"/>
        <end position="288"/>
    </location>
</feature>
<proteinExistence type="predicted"/>
<dbReference type="PANTHER" id="PTHR10314">
    <property type="entry name" value="CYSTATHIONINE BETA-SYNTHASE"/>
    <property type="match status" value="1"/>
</dbReference>
<sequence length="354" mass="39474">MAQHQCHNVFKGPDSMVQYFNPDLQPFLPLVEIPDKLNPFRSSNVRIYAKMLTALPAQNVKMLPGKQSIHVKASPSGSTALSLGMVSRVLWGNEDVCAYVTNKKHPDQLRTLRFFGLRVSLYGGLAQQEPDDANGIMCRLRNLATNDETISYPGQYDNDDASSLESHERWTGPQIWQQLPDINIFCTTVGTGAGCITGTGKHLKSQKQAVKVVGICNVFGDPTPGPRHYPKFESCKFPWRENIDAFETVASVESYEMSMQLSREGLICGPSFGEALVGLLRYLKKLEATGRLEELKGETSGDISCVFVCCDLPYQYMDGYFQKIQDDKFPPILNEVRSALVILVLIRTDNKDPP</sequence>
<dbReference type="RefSeq" id="XP_018060678.1">
    <property type="nucleotide sequence ID" value="XM_018212638.1"/>
</dbReference>
<reference evidence="2 3" key="1">
    <citation type="submission" date="2015-10" db="EMBL/GenBank/DDBJ databases">
        <title>Full genome of DAOMC 229536 Phialocephala scopiformis, a fungal endophyte of spruce producing the potent anti-insectan compound rugulosin.</title>
        <authorList>
            <consortium name="DOE Joint Genome Institute"/>
            <person name="Walker A.K."/>
            <person name="Frasz S.L."/>
            <person name="Seifert K.A."/>
            <person name="Miller J.D."/>
            <person name="Mondo S.J."/>
            <person name="Labutti K."/>
            <person name="Lipzen A."/>
            <person name="Dockter R."/>
            <person name="Kennedy M."/>
            <person name="Grigoriev I.V."/>
            <person name="Spatafora J.W."/>
        </authorList>
    </citation>
    <scope>NUCLEOTIDE SEQUENCE [LARGE SCALE GENOMIC DNA]</scope>
    <source>
        <strain evidence="2 3">CBS 120377</strain>
    </source>
</reference>
<dbReference type="InterPro" id="IPR001926">
    <property type="entry name" value="TrpB-like_PALP"/>
</dbReference>
<dbReference type="InterPro" id="IPR036052">
    <property type="entry name" value="TrpB-like_PALP_sf"/>
</dbReference>
<accession>A0A132B255</accession>